<sequence length="182" mass="20252">MKSALCAVLILGSSAVSAVKPHQSLLDFAYGEVDEYASKGERYRLQVPVKQGLYFIGAKTHFGSDDTAGDANAKELGAGIYWDTADNSSMYLGYSKVDYELSGVSLEEADRYSIGWRSRLTNNVELNLEVKTTDHNILNLEERGYRIGGYYYLSQTAAVYLELDNDLDQDQVFLGVRFTTGR</sequence>
<protein>
    <submittedName>
        <fullName evidence="2">Uncharacterized protein</fullName>
    </submittedName>
</protein>
<gene>
    <name evidence="2" type="ORF">Q9312_18590</name>
</gene>
<proteinExistence type="predicted"/>
<organism evidence="2 3">
    <name type="scientific">Pleionea litopenaei</name>
    <dbReference type="NCBI Taxonomy" id="3070815"/>
    <lineage>
        <taxon>Bacteria</taxon>
        <taxon>Pseudomonadati</taxon>
        <taxon>Pseudomonadota</taxon>
        <taxon>Gammaproteobacteria</taxon>
        <taxon>Oceanospirillales</taxon>
        <taxon>Pleioneaceae</taxon>
        <taxon>Pleionea</taxon>
    </lineage>
</organism>
<name>A0AA51X6E7_9GAMM</name>
<dbReference type="Proteomes" id="UP001239782">
    <property type="component" value="Chromosome"/>
</dbReference>
<dbReference type="EMBL" id="CP133548">
    <property type="protein sequence ID" value="WMS87217.1"/>
    <property type="molecule type" value="Genomic_DNA"/>
</dbReference>
<feature type="signal peptide" evidence="1">
    <location>
        <begin position="1"/>
        <end position="18"/>
    </location>
</feature>
<dbReference type="RefSeq" id="WP_309202357.1">
    <property type="nucleotide sequence ID" value="NZ_CP133548.1"/>
</dbReference>
<evidence type="ECO:0000256" key="1">
    <source>
        <dbReference type="SAM" id="SignalP"/>
    </source>
</evidence>
<keyword evidence="1" id="KW-0732">Signal</keyword>
<reference evidence="2 3" key="1">
    <citation type="submission" date="2023-08" db="EMBL/GenBank/DDBJ databases">
        <title>Pleionea litopenaei sp. nov., isolated from stomach of juvenile Litopenaeus vannamei.</title>
        <authorList>
            <person name="Rho A.M."/>
            <person name="Hwang C.Y."/>
        </authorList>
    </citation>
    <scope>NUCLEOTIDE SEQUENCE [LARGE SCALE GENOMIC DNA]</scope>
    <source>
        <strain evidence="2 3">HL-JVS1</strain>
    </source>
</reference>
<keyword evidence="3" id="KW-1185">Reference proteome</keyword>
<accession>A0AA51X6E7</accession>
<dbReference type="KEGG" id="plei:Q9312_18590"/>
<evidence type="ECO:0000313" key="3">
    <source>
        <dbReference type="Proteomes" id="UP001239782"/>
    </source>
</evidence>
<dbReference type="AlphaFoldDB" id="A0AA51X6E7"/>
<dbReference type="InterPro" id="IPR023614">
    <property type="entry name" value="Porin_dom_sf"/>
</dbReference>
<dbReference type="SUPFAM" id="SSF56935">
    <property type="entry name" value="Porins"/>
    <property type="match status" value="1"/>
</dbReference>
<evidence type="ECO:0000313" key="2">
    <source>
        <dbReference type="EMBL" id="WMS87217.1"/>
    </source>
</evidence>
<feature type="chain" id="PRO_5041332136" evidence="1">
    <location>
        <begin position="19"/>
        <end position="182"/>
    </location>
</feature>
<dbReference type="Gene3D" id="2.40.160.10">
    <property type="entry name" value="Porin"/>
    <property type="match status" value="1"/>
</dbReference>